<proteinExistence type="predicted"/>
<dbReference type="EMBL" id="WISB01000149">
    <property type="protein sequence ID" value="MQW72311.1"/>
    <property type="molecule type" value="Genomic_DNA"/>
</dbReference>
<sequence length="68" mass="7388">MTLRGSVKTLFATGISVSTVGFAQAVADRREMSYSPVRGSAPQDNFGDTHPHVAYSMNARWVGPRFAE</sequence>
<protein>
    <submittedName>
        <fullName evidence="1">Uncharacterized protein</fullName>
    </submittedName>
</protein>
<dbReference type="RefSeq" id="WP_153413754.1">
    <property type="nucleotide sequence ID" value="NZ_WISB01000149.1"/>
</dbReference>
<name>A0A6G1WRH0_9HYPH</name>
<reference evidence="1" key="1">
    <citation type="journal article" date="2013" name="Genome Biol.">
        <title>Comparative genomics of the core and accessory genomes of 48 Sinorhizobium strains comprising five genospecies.</title>
        <authorList>
            <person name="Sugawara M."/>
            <person name="Epstein B."/>
            <person name="Badgley B.D."/>
            <person name="Unno T."/>
            <person name="Xu L."/>
            <person name="Reese J."/>
            <person name="Gyaneshwar P."/>
            <person name="Denny R."/>
            <person name="Mudge J."/>
            <person name="Bharti A.K."/>
            <person name="Farmer A.D."/>
            <person name="May G.D."/>
            <person name="Woodward J.E."/>
            <person name="Medigue C."/>
            <person name="Vallenet D."/>
            <person name="Lajus A."/>
            <person name="Rouy Z."/>
            <person name="Martinez-Vaz B."/>
            <person name="Tiffin P."/>
            <person name="Young N.D."/>
            <person name="Sadowsky M.J."/>
        </authorList>
    </citation>
    <scope>NUCLEOTIDE SEQUENCE</scope>
    <source>
        <strain evidence="1">M1</strain>
    </source>
</reference>
<evidence type="ECO:0000313" key="1">
    <source>
        <dbReference type="EMBL" id="MQW72311.1"/>
    </source>
</evidence>
<comment type="caution">
    <text evidence="1">The sequence shown here is derived from an EMBL/GenBank/DDBJ whole genome shotgun (WGS) entry which is preliminary data.</text>
</comment>
<organism evidence="1">
    <name type="scientific">Sinorhizobium medicae</name>
    <dbReference type="NCBI Taxonomy" id="110321"/>
    <lineage>
        <taxon>Bacteria</taxon>
        <taxon>Pseudomonadati</taxon>
        <taxon>Pseudomonadota</taxon>
        <taxon>Alphaproteobacteria</taxon>
        <taxon>Hyphomicrobiales</taxon>
        <taxon>Rhizobiaceae</taxon>
        <taxon>Sinorhizobium/Ensifer group</taxon>
        <taxon>Sinorhizobium</taxon>
    </lineage>
</organism>
<dbReference type="AlphaFoldDB" id="A0A6G1WRH0"/>
<accession>A0A6G1WRH0</accession>
<gene>
    <name evidence="1" type="ORF">GHJ91_25080</name>
</gene>